<accession>A0A833RQU8</accession>
<evidence type="ECO:0000256" key="1">
    <source>
        <dbReference type="SAM" id="MobiDB-lite"/>
    </source>
</evidence>
<comment type="caution">
    <text evidence="2">The sequence shown here is derived from an EMBL/GenBank/DDBJ whole genome shotgun (WGS) entry which is preliminary data.</text>
</comment>
<name>A0A833RQU8_PHYIN</name>
<keyword evidence="3" id="KW-1185">Reference proteome</keyword>
<feature type="region of interest" description="Disordered" evidence="1">
    <location>
        <begin position="1"/>
        <end position="21"/>
    </location>
</feature>
<protein>
    <submittedName>
        <fullName evidence="2">Uncharacterized protein</fullName>
    </submittedName>
</protein>
<evidence type="ECO:0000313" key="2">
    <source>
        <dbReference type="EMBL" id="KAF4030897.1"/>
    </source>
</evidence>
<dbReference type="EMBL" id="WSZM01000612">
    <property type="protein sequence ID" value="KAF4030897.1"/>
    <property type="molecule type" value="Genomic_DNA"/>
</dbReference>
<dbReference type="Proteomes" id="UP000602510">
    <property type="component" value="Unassembled WGS sequence"/>
</dbReference>
<sequence length="92" mass="10551">MGAKVKKLRFKNADNSPPLPSTDTQYMANHACLDAEVLKELCLAHTHILSHLWAAQMADTKCERLFRDHSQKFCSKLKIYGYWEGLSPNMKK</sequence>
<evidence type="ECO:0000313" key="3">
    <source>
        <dbReference type="Proteomes" id="UP000602510"/>
    </source>
</evidence>
<proteinExistence type="predicted"/>
<dbReference type="AlphaFoldDB" id="A0A833RQU8"/>
<reference evidence="2" key="1">
    <citation type="submission" date="2020-04" db="EMBL/GenBank/DDBJ databases">
        <title>Hybrid Assembly of Korean Phytophthora infestans isolates.</title>
        <authorList>
            <person name="Prokchorchik M."/>
            <person name="Lee Y."/>
            <person name="Seo J."/>
            <person name="Cho J.-H."/>
            <person name="Park Y.-E."/>
            <person name="Jang D.-C."/>
            <person name="Im J.-S."/>
            <person name="Choi J.-G."/>
            <person name="Park H.-J."/>
            <person name="Lee G.-B."/>
            <person name="Lee Y.-G."/>
            <person name="Hong S.-Y."/>
            <person name="Cho K."/>
            <person name="Sohn K.H."/>
        </authorList>
    </citation>
    <scope>NUCLEOTIDE SEQUENCE</scope>
    <source>
        <strain evidence="2">KR_1_A1</strain>
    </source>
</reference>
<organism evidence="2 3">
    <name type="scientific">Phytophthora infestans</name>
    <name type="common">Potato late blight agent</name>
    <name type="synonym">Botrytis infestans</name>
    <dbReference type="NCBI Taxonomy" id="4787"/>
    <lineage>
        <taxon>Eukaryota</taxon>
        <taxon>Sar</taxon>
        <taxon>Stramenopiles</taxon>
        <taxon>Oomycota</taxon>
        <taxon>Peronosporomycetes</taxon>
        <taxon>Peronosporales</taxon>
        <taxon>Peronosporaceae</taxon>
        <taxon>Phytophthora</taxon>
    </lineage>
</organism>
<feature type="compositionally biased region" description="Basic residues" evidence="1">
    <location>
        <begin position="1"/>
        <end position="10"/>
    </location>
</feature>
<gene>
    <name evidence="2" type="ORF">GN244_ATG17282</name>
</gene>